<organism evidence="1">
    <name type="scientific">Palpitomonas bilix</name>
    <dbReference type="NCBI Taxonomy" id="652834"/>
    <lineage>
        <taxon>Eukaryota</taxon>
        <taxon>Eukaryota incertae sedis</taxon>
    </lineage>
</organism>
<accession>A0A7S3GEB2</accession>
<gene>
    <name evidence="1" type="ORF">PBIL07802_LOCUS25853</name>
</gene>
<proteinExistence type="predicted"/>
<dbReference type="EMBL" id="HBIB01039692">
    <property type="protein sequence ID" value="CAE0263552.1"/>
    <property type="molecule type" value="Transcribed_RNA"/>
</dbReference>
<dbReference type="AlphaFoldDB" id="A0A7S3GEB2"/>
<protein>
    <submittedName>
        <fullName evidence="1">Uncharacterized protein</fullName>
    </submittedName>
</protein>
<name>A0A7S3GEB2_9EUKA</name>
<sequence>MRILEMGHWRSTVTLSTYTQPKAGSVSRGGGNAFFPFQRRSGVLGGGRTTYLHFRILLFNKRSESTKRLCFVQLCPHKEEKGKKEKRSADVSPLCLSTDIQPRTLTACALT</sequence>
<reference evidence="1" key="1">
    <citation type="submission" date="2021-01" db="EMBL/GenBank/DDBJ databases">
        <authorList>
            <person name="Corre E."/>
            <person name="Pelletier E."/>
            <person name="Niang G."/>
            <person name="Scheremetjew M."/>
            <person name="Finn R."/>
            <person name="Kale V."/>
            <person name="Holt S."/>
            <person name="Cochrane G."/>
            <person name="Meng A."/>
            <person name="Brown T."/>
            <person name="Cohen L."/>
        </authorList>
    </citation>
    <scope>NUCLEOTIDE SEQUENCE</scope>
    <source>
        <strain evidence="1">NIES-2562</strain>
    </source>
</reference>
<evidence type="ECO:0000313" key="1">
    <source>
        <dbReference type="EMBL" id="CAE0263552.1"/>
    </source>
</evidence>